<evidence type="ECO:0000313" key="5">
    <source>
        <dbReference type="Proteomes" id="UP000610203"/>
    </source>
</evidence>
<dbReference type="PROSITE" id="PS50887">
    <property type="entry name" value="GGDEF"/>
    <property type="match status" value="1"/>
</dbReference>
<dbReference type="InterPro" id="IPR001633">
    <property type="entry name" value="EAL_dom"/>
</dbReference>
<evidence type="ECO:0008006" key="6">
    <source>
        <dbReference type="Google" id="ProtNLM"/>
    </source>
</evidence>
<dbReference type="InterPro" id="IPR035919">
    <property type="entry name" value="EAL_sf"/>
</dbReference>
<protein>
    <recommendedName>
        <fullName evidence="6">GGDEF domain-containing protein</fullName>
    </recommendedName>
</protein>
<evidence type="ECO:0000259" key="3">
    <source>
        <dbReference type="PROSITE" id="PS50887"/>
    </source>
</evidence>
<feature type="domain" description="PAS" evidence="1">
    <location>
        <begin position="12"/>
        <end position="86"/>
    </location>
</feature>
<dbReference type="SMART" id="SM00267">
    <property type="entry name" value="GGDEF"/>
    <property type="match status" value="1"/>
</dbReference>
<dbReference type="InterPro" id="IPR000160">
    <property type="entry name" value="GGDEF_dom"/>
</dbReference>
<dbReference type="Pfam" id="PF00990">
    <property type="entry name" value="GGDEF"/>
    <property type="match status" value="1"/>
</dbReference>
<feature type="domain" description="GGDEF" evidence="3">
    <location>
        <begin position="167"/>
        <end position="305"/>
    </location>
</feature>
<keyword evidence="5" id="KW-1185">Reference proteome</keyword>
<name>A0ABQ3GQ62_9GAMM</name>
<dbReference type="Pfam" id="PF00563">
    <property type="entry name" value="EAL"/>
    <property type="match status" value="1"/>
</dbReference>
<dbReference type="Pfam" id="PF00989">
    <property type="entry name" value="PAS"/>
    <property type="match status" value="1"/>
</dbReference>
<dbReference type="PANTHER" id="PTHR33121">
    <property type="entry name" value="CYCLIC DI-GMP PHOSPHODIESTERASE PDEF"/>
    <property type="match status" value="1"/>
</dbReference>
<proteinExistence type="predicted"/>
<dbReference type="EMBL" id="BMZR01000001">
    <property type="protein sequence ID" value="GHD28186.1"/>
    <property type="molecule type" value="Genomic_DNA"/>
</dbReference>
<dbReference type="InterPro" id="IPR043128">
    <property type="entry name" value="Rev_trsase/Diguanyl_cyclase"/>
</dbReference>
<dbReference type="NCBIfam" id="TIGR00229">
    <property type="entry name" value="sensory_box"/>
    <property type="match status" value="1"/>
</dbReference>
<dbReference type="SUPFAM" id="SSF55073">
    <property type="entry name" value="Nucleotide cyclase"/>
    <property type="match status" value="1"/>
</dbReference>
<dbReference type="NCBIfam" id="TIGR00254">
    <property type="entry name" value="GGDEF"/>
    <property type="match status" value="1"/>
</dbReference>
<dbReference type="PANTHER" id="PTHR33121:SF71">
    <property type="entry name" value="OXYGEN SENSOR PROTEIN DOSP"/>
    <property type="match status" value="1"/>
</dbReference>
<dbReference type="CDD" id="cd01949">
    <property type="entry name" value="GGDEF"/>
    <property type="match status" value="1"/>
</dbReference>
<dbReference type="InterPro" id="IPR013767">
    <property type="entry name" value="PAS_fold"/>
</dbReference>
<gene>
    <name evidence="4" type="ORF">GCM10016272_07190</name>
</gene>
<dbReference type="CDD" id="cd00130">
    <property type="entry name" value="PAS"/>
    <property type="match status" value="1"/>
</dbReference>
<sequence length="570" mass="65170">MTTFTTLPLSDKQQLLTQLCEQYEDAIFILDANFRYLSVNAIYEIMIGYSESFLLGRPLGIYAAEFLSKEEQAILNDLTSHLDSKGFYEIDFSIATRYGQVLNCHITYRRIYVGETGYYIGVVRDMSSVVKDRKQMNHLLNYDQLTGLPNRKVFLSQTSELLLESYQEVVIVRLNIDRYRNLASLLGPDGINTLIESFVLRVKTLKLEDLHCFSHFGGDDFALLFECTDANSVRNQLDLLMQMCEHPFFVSNEPAEDTAIYCHISVGVSFFPENDYEMIGLLTKAEKALQYVKQQGGDDICWYNKTIDEATANSLQLEAELRAATNDVQFVPYYQPKFSLDTGAITGFEALVRWQHPTRGLLKPVHFMNAIITHKLSFELFSQMATQIAEQLSIWQKLGFDQHICINADAAEFSHPDFFEMVSNLFVQHDIHAHQLHIEVTESSLIQRHANVKKQLNLLKELGICLALDDFGTGYASLSYLQEYPFDFIKIDKSFISKIETDRTQYAIVKAILELAVALDMQVIAEGIETKQQRDLLLDMGCKYGQGYWFSKPVTADIATEMLTQQYLSK</sequence>
<evidence type="ECO:0000259" key="1">
    <source>
        <dbReference type="PROSITE" id="PS50112"/>
    </source>
</evidence>
<dbReference type="SUPFAM" id="SSF141868">
    <property type="entry name" value="EAL domain-like"/>
    <property type="match status" value="1"/>
</dbReference>
<accession>A0ABQ3GQ62</accession>
<dbReference type="Proteomes" id="UP000610203">
    <property type="component" value="Unassembled WGS sequence"/>
</dbReference>
<dbReference type="InterPro" id="IPR050706">
    <property type="entry name" value="Cyclic-di-GMP_PDE-like"/>
</dbReference>
<dbReference type="InterPro" id="IPR029787">
    <property type="entry name" value="Nucleotide_cyclase"/>
</dbReference>
<dbReference type="SMART" id="SM00052">
    <property type="entry name" value="EAL"/>
    <property type="match status" value="1"/>
</dbReference>
<dbReference type="InterPro" id="IPR035965">
    <property type="entry name" value="PAS-like_dom_sf"/>
</dbReference>
<evidence type="ECO:0000313" key="4">
    <source>
        <dbReference type="EMBL" id="GHD28186.1"/>
    </source>
</evidence>
<comment type="caution">
    <text evidence="4">The sequence shown here is derived from an EMBL/GenBank/DDBJ whole genome shotgun (WGS) entry which is preliminary data.</text>
</comment>
<dbReference type="SUPFAM" id="SSF55785">
    <property type="entry name" value="PYP-like sensor domain (PAS domain)"/>
    <property type="match status" value="1"/>
</dbReference>
<dbReference type="CDD" id="cd01948">
    <property type="entry name" value="EAL"/>
    <property type="match status" value="1"/>
</dbReference>
<organism evidence="4 5">
    <name type="scientific">Psychrobacter glaciei</name>
    <dbReference type="NCBI Taxonomy" id="619771"/>
    <lineage>
        <taxon>Bacteria</taxon>
        <taxon>Pseudomonadati</taxon>
        <taxon>Pseudomonadota</taxon>
        <taxon>Gammaproteobacteria</taxon>
        <taxon>Moraxellales</taxon>
        <taxon>Moraxellaceae</taxon>
        <taxon>Psychrobacter</taxon>
    </lineage>
</organism>
<feature type="domain" description="EAL" evidence="2">
    <location>
        <begin position="314"/>
        <end position="567"/>
    </location>
</feature>
<dbReference type="PROSITE" id="PS50883">
    <property type="entry name" value="EAL"/>
    <property type="match status" value="1"/>
</dbReference>
<dbReference type="PROSITE" id="PS50112">
    <property type="entry name" value="PAS"/>
    <property type="match status" value="1"/>
</dbReference>
<evidence type="ECO:0000259" key="2">
    <source>
        <dbReference type="PROSITE" id="PS50883"/>
    </source>
</evidence>
<dbReference type="SMART" id="SM00091">
    <property type="entry name" value="PAS"/>
    <property type="match status" value="1"/>
</dbReference>
<dbReference type="RefSeq" id="WP_227676117.1">
    <property type="nucleotide sequence ID" value="NZ_BMZR01000001.1"/>
</dbReference>
<reference evidence="5" key="1">
    <citation type="journal article" date="2019" name="Int. J. Syst. Evol. Microbiol.">
        <title>The Global Catalogue of Microorganisms (GCM) 10K type strain sequencing project: providing services to taxonomists for standard genome sequencing and annotation.</title>
        <authorList>
            <consortium name="The Broad Institute Genomics Platform"/>
            <consortium name="The Broad Institute Genome Sequencing Center for Infectious Disease"/>
            <person name="Wu L."/>
            <person name="Ma J."/>
        </authorList>
    </citation>
    <scope>NUCLEOTIDE SEQUENCE [LARGE SCALE GENOMIC DNA]</scope>
    <source>
        <strain evidence="5">KCTC 42280</strain>
    </source>
</reference>
<dbReference type="InterPro" id="IPR000014">
    <property type="entry name" value="PAS"/>
</dbReference>
<dbReference type="Gene3D" id="3.30.450.20">
    <property type="entry name" value="PAS domain"/>
    <property type="match status" value="1"/>
</dbReference>
<dbReference type="Gene3D" id="3.20.20.450">
    <property type="entry name" value="EAL domain"/>
    <property type="match status" value="1"/>
</dbReference>
<dbReference type="Gene3D" id="3.30.70.270">
    <property type="match status" value="1"/>
</dbReference>